<dbReference type="EMBL" id="QRGR01000006">
    <property type="protein sequence ID" value="RDV16025.1"/>
    <property type="molecule type" value="Genomic_DNA"/>
</dbReference>
<evidence type="ECO:0000313" key="2">
    <source>
        <dbReference type="Proteomes" id="UP000256708"/>
    </source>
</evidence>
<reference evidence="2" key="1">
    <citation type="submission" date="2018-08" db="EMBL/GenBank/DDBJ databases">
        <authorList>
            <person name="Liu Z.-W."/>
            <person name="Du Z.-J."/>
        </authorList>
    </citation>
    <scope>NUCLEOTIDE SEQUENCE [LARGE SCALE GENOMIC DNA]</scope>
    <source>
        <strain evidence="2">H4X</strain>
    </source>
</reference>
<name>A0A3D8LF28_9BACT</name>
<accession>A0A3D8LF28</accession>
<evidence type="ECO:0000313" key="1">
    <source>
        <dbReference type="EMBL" id="RDV16025.1"/>
    </source>
</evidence>
<comment type="caution">
    <text evidence="1">The sequence shown here is derived from an EMBL/GenBank/DDBJ whole genome shotgun (WGS) entry which is preliminary data.</text>
</comment>
<dbReference type="Proteomes" id="UP000256708">
    <property type="component" value="Unassembled WGS sequence"/>
</dbReference>
<dbReference type="InterPro" id="IPR027056">
    <property type="entry name" value="Gluconate_2DH_su3"/>
</dbReference>
<gene>
    <name evidence="1" type="ORF">DXT99_06555</name>
</gene>
<proteinExistence type="predicted"/>
<dbReference type="Pfam" id="PF13618">
    <property type="entry name" value="Gluconate_2-dh3"/>
    <property type="match status" value="1"/>
</dbReference>
<protein>
    <submittedName>
        <fullName evidence="1">Gluconate 2-dehydrogenase subunit 3 family protein</fullName>
    </submittedName>
</protein>
<sequence>MALAVTGLVLLPGCDLSSKKATAQELQPYLSPSQEGLLAHVVDTIIPATDTPGAKDLNVHLFVQKMVADCYEKEAQENLSKGLDGLKAKTKKKHGKVFEACSTDERIALLRDMEQSGDTSESEFYKLVKGLTVRGYMNSEYVMMNLTNYQAVPGHYYGCVPVNQESLS</sequence>
<organism evidence="1 2">
    <name type="scientific">Pontibacter diazotrophicus</name>
    <dbReference type="NCBI Taxonomy" id="1400979"/>
    <lineage>
        <taxon>Bacteria</taxon>
        <taxon>Pseudomonadati</taxon>
        <taxon>Bacteroidota</taxon>
        <taxon>Cytophagia</taxon>
        <taxon>Cytophagales</taxon>
        <taxon>Hymenobacteraceae</taxon>
        <taxon>Pontibacter</taxon>
    </lineage>
</organism>
<dbReference type="AlphaFoldDB" id="A0A3D8LF28"/>
<dbReference type="OrthoDB" id="6385145at2"/>
<keyword evidence="2" id="KW-1185">Reference proteome</keyword>